<comment type="caution">
    <text evidence="1">The sequence shown here is derived from an EMBL/GenBank/DDBJ whole genome shotgun (WGS) entry which is preliminary data.</text>
</comment>
<evidence type="ECO:0000313" key="1">
    <source>
        <dbReference type="EMBL" id="KUK06617.1"/>
    </source>
</evidence>
<feature type="non-terminal residue" evidence="1">
    <location>
        <position position="1"/>
    </location>
</feature>
<protein>
    <submittedName>
        <fullName evidence="1">Cysteine proteinase, putative</fullName>
    </submittedName>
</protein>
<dbReference type="Proteomes" id="UP000054015">
    <property type="component" value="Unassembled WGS sequence"/>
</dbReference>
<reference evidence="2" key="1">
    <citation type="journal article" date="2015" name="MBio">
        <title>Genome-Resolved Metagenomic Analysis Reveals Roles for Candidate Phyla and Other Microbial Community Members in Biogeochemical Transformations in Oil Reservoirs.</title>
        <authorList>
            <person name="Hu P."/>
            <person name="Tom L."/>
            <person name="Singh A."/>
            <person name="Thomas B.C."/>
            <person name="Baker B.J."/>
            <person name="Piceno Y.M."/>
            <person name="Andersen G.L."/>
            <person name="Banfield J.F."/>
        </authorList>
    </citation>
    <scope>NUCLEOTIDE SEQUENCE [LARGE SCALE GENOMIC DNA]</scope>
</reference>
<dbReference type="AlphaFoldDB" id="A0A101E162"/>
<name>A0A101E162_ARCFL</name>
<sequence length="21" mass="2500">DIIHGDRGDSFHVVKGERWFE</sequence>
<accession>A0A101E162</accession>
<gene>
    <name evidence="1" type="ORF">XD48_1126</name>
</gene>
<organism evidence="1 2">
    <name type="scientific">Archaeoglobus fulgidus</name>
    <dbReference type="NCBI Taxonomy" id="2234"/>
    <lineage>
        <taxon>Archaea</taxon>
        <taxon>Methanobacteriati</taxon>
        <taxon>Methanobacteriota</taxon>
        <taxon>Archaeoglobi</taxon>
        <taxon>Archaeoglobales</taxon>
        <taxon>Archaeoglobaceae</taxon>
        <taxon>Archaeoglobus</taxon>
    </lineage>
</organism>
<dbReference type="EMBL" id="LGEX01000027">
    <property type="protein sequence ID" value="KUK06617.1"/>
    <property type="molecule type" value="Genomic_DNA"/>
</dbReference>
<evidence type="ECO:0000313" key="2">
    <source>
        <dbReference type="Proteomes" id="UP000054015"/>
    </source>
</evidence>
<proteinExistence type="predicted"/>